<accession>A0A8J6NVG5</accession>
<sequence length="196" mass="22601">MTIEKNTVKRLKQLPRLFRKQDAEKVAPHTGMFLSRALKNGLIHRINRGNYINSFIHGFPEVEEVACFLKSPAYISCEWALNYHGISLQSPFVCTVITLAASVGKKRRVNYQGVTIEFSKISPSLFFGYTFQKNFYIADPEKAILDTLYYRTVMPAHDELELDAVDVQTLLQMIEKYPDSVYRKLIKLPTFKEKLS</sequence>
<dbReference type="Proteomes" id="UP000603434">
    <property type="component" value="Unassembled WGS sequence"/>
</dbReference>
<proteinExistence type="predicted"/>
<organism evidence="1 2">
    <name type="scientific">Candidatus Desulfatibia profunda</name>
    <dbReference type="NCBI Taxonomy" id="2841695"/>
    <lineage>
        <taxon>Bacteria</taxon>
        <taxon>Pseudomonadati</taxon>
        <taxon>Thermodesulfobacteriota</taxon>
        <taxon>Desulfobacteria</taxon>
        <taxon>Desulfobacterales</taxon>
        <taxon>Desulfobacterales incertae sedis</taxon>
        <taxon>Candidatus Desulfatibia</taxon>
    </lineage>
</organism>
<dbReference type="EMBL" id="JACNJH010000243">
    <property type="protein sequence ID" value="MBC8362997.1"/>
    <property type="molecule type" value="Genomic_DNA"/>
</dbReference>
<name>A0A8J6NVG5_9BACT</name>
<comment type="caution">
    <text evidence="1">The sequence shown here is derived from an EMBL/GenBank/DDBJ whole genome shotgun (WGS) entry which is preliminary data.</text>
</comment>
<gene>
    <name evidence="1" type="ORF">H8E23_16555</name>
</gene>
<evidence type="ECO:0000313" key="2">
    <source>
        <dbReference type="Proteomes" id="UP000603434"/>
    </source>
</evidence>
<protein>
    <recommendedName>
        <fullName evidence="3">Transcriptional regulator</fullName>
    </recommendedName>
</protein>
<evidence type="ECO:0000313" key="1">
    <source>
        <dbReference type="EMBL" id="MBC8362997.1"/>
    </source>
</evidence>
<dbReference type="AlphaFoldDB" id="A0A8J6NVG5"/>
<reference evidence="1 2" key="1">
    <citation type="submission" date="2020-08" db="EMBL/GenBank/DDBJ databases">
        <title>Bridging the membrane lipid divide: bacteria of the FCB group superphylum have the potential to synthesize archaeal ether lipids.</title>
        <authorList>
            <person name="Villanueva L."/>
            <person name="Von Meijenfeldt F.A.B."/>
            <person name="Westbye A.B."/>
            <person name="Yadav S."/>
            <person name="Hopmans E.C."/>
            <person name="Dutilh B.E."/>
            <person name="Sinninghe Damste J.S."/>
        </authorList>
    </citation>
    <scope>NUCLEOTIDE SEQUENCE [LARGE SCALE GENOMIC DNA]</scope>
    <source>
        <strain evidence="1">NIOZ-UU30</strain>
    </source>
</reference>
<evidence type="ECO:0008006" key="3">
    <source>
        <dbReference type="Google" id="ProtNLM"/>
    </source>
</evidence>